<keyword evidence="7" id="KW-1185">Reference proteome</keyword>
<evidence type="ECO:0000256" key="4">
    <source>
        <dbReference type="ARBA" id="ARBA00044042"/>
    </source>
</evidence>
<evidence type="ECO:0000256" key="3">
    <source>
        <dbReference type="ARBA" id="ARBA00043995"/>
    </source>
</evidence>
<evidence type="ECO:0000256" key="1">
    <source>
        <dbReference type="ARBA" id="ARBA00022676"/>
    </source>
</evidence>
<name>A0A3R5XZ64_9BACT</name>
<dbReference type="PANTHER" id="PTHR30160:SF1">
    <property type="entry name" value="LIPOPOLYSACCHARIDE 1,2-N-ACETYLGLUCOSAMINETRANSFERASE-RELATED"/>
    <property type="match status" value="1"/>
</dbReference>
<dbReference type="InterPro" id="IPR011910">
    <property type="entry name" value="RfaF"/>
</dbReference>
<comment type="similarity">
    <text evidence="3">Belongs to the glycosyltransferase 9 family.</text>
</comment>
<dbReference type="GO" id="GO:0008713">
    <property type="term" value="F:ADP-heptose-lipopolysaccharide heptosyltransferase activity"/>
    <property type="evidence" value="ECO:0007669"/>
    <property type="project" value="UniProtKB-EC"/>
</dbReference>
<dbReference type="Pfam" id="PF01075">
    <property type="entry name" value="Glyco_transf_9"/>
    <property type="match status" value="1"/>
</dbReference>
<dbReference type="OrthoDB" id="9783989at2"/>
<evidence type="ECO:0000313" key="7">
    <source>
        <dbReference type="Proteomes" id="UP000287502"/>
    </source>
</evidence>
<evidence type="ECO:0000256" key="2">
    <source>
        <dbReference type="ARBA" id="ARBA00022679"/>
    </source>
</evidence>
<keyword evidence="1" id="KW-0328">Glycosyltransferase</keyword>
<dbReference type="InterPro" id="IPR002201">
    <property type="entry name" value="Glyco_trans_9"/>
</dbReference>
<dbReference type="CDD" id="cd03789">
    <property type="entry name" value="GT9_LPS_heptosyltransferase"/>
    <property type="match status" value="1"/>
</dbReference>
<dbReference type="InterPro" id="IPR051199">
    <property type="entry name" value="LPS_LOS_Heptosyltrfase"/>
</dbReference>
<dbReference type="EC" id="2.4.99.24" evidence="4"/>
<dbReference type="Gene3D" id="3.40.50.2000">
    <property type="entry name" value="Glycogen Phosphorylase B"/>
    <property type="match status" value="2"/>
</dbReference>
<protein>
    <recommendedName>
        <fullName evidence="4">lipopolysaccharide heptosyltransferase II</fullName>
        <ecNumber evidence="4">2.4.99.24</ecNumber>
    </recommendedName>
</protein>
<evidence type="ECO:0000256" key="5">
    <source>
        <dbReference type="ARBA" id="ARBA00047503"/>
    </source>
</evidence>
<accession>A0A3R5XZ64</accession>
<keyword evidence="2 6" id="KW-0808">Transferase</keyword>
<organism evidence="6 7">
    <name type="scientific">Geovibrio thiophilus</name>
    <dbReference type="NCBI Taxonomy" id="139438"/>
    <lineage>
        <taxon>Bacteria</taxon>
        <taxon>Pseudomonadati</taxon>
        <taxon>Deferribacterota</taxon>
        <taxon>Deferribacteres</taxon>
        <taxon>Deferribacterales</taxon>
        <taxon>Geovibrionaceae</taxon>
        <taxon>Geovibrio</taxon>
    </lineage>
</organism>
<comment type="catalytic activity">
    <reaction evidence="5">
        <text>an L-alpha-D-Hep-(1-&gt;5)-[alpha-Kdo-(2-&gt;4)]-alpha-Kdo-(2-&gt;6)-lipid A + ADP-L-glycero-beta-D-manno-heptose = an L-alpha-D-Hep-(1-&gt;3)-L-alpha-D-Hep-(1-&gt;5)-[alpha-Kdo-(2-&gt;4)]-alpha-Kdo-(2-&gt;6)-lipid A + ADP + H(+)</text>
        <dbReference type="Rhea" id="RHEA:74071"/>
        <dbReference type="ChEBI" id="CHEBI:15378"/>
        <dbReference type="ChEBI" id="CHEBI:61506"/>
        <dbReference type="ChEBI" id="CHEBI:193068"/>
        <dbReference type="ChEBI" id="CHEBI:193069"/>
        <dbReference type="ChEBI" id="CHEBI:456216"/>
        <dbReference type="EC" id="2.4.99.24"/>
    </reaction>
</comment>
<dbReference type="GO" id="GO:0009244">
    <property type="term" value="P:lipopolysaccharide core region biosynthetic process"/>
    <property type="evidence" value="ECO:0007669"/>
    <property type="project" value="TreeGrafter"/>
</dbReference>
<proteinExistence type="inferred from homology"/>
<dbReference type="EMBL" id="CP035108">
    <property type="protein sequence ID" value="QAR34304.1"/>
    <property type="molecule type" value="Genomic_DNA"/>
</dbReference>
<reference evidence="6 7" key="1">
    <citation type="submission" date="2019-01" db="EMBL/GenBank/DDBJ databases">
        <title>Geovibrio thiophilus DSM 11263, complete genome.</title>
        <authorList>
            <person name="Spring S."/>
            <person name="Bunk B."/>
            <person name="Sproer C."/>
        </authorList>
    </citation>
    <scope>NUCLEOTIDE SEQUENCE [LARGE SCALE GENOMIC DNA]</scope>
    <source>
        <strain evidence="6 7">DSM 11263</strain>
    </source>
</reference>
<dbReference type="KEGG" id="gtl:EP073_13065"/>
<dbReference type="Proteomes" id="UP000287502">
    <property type="component" value="Chromosome"/>
</dbReference>
<dbReference type="PANTHER" id="PTHR30160">
    <property type="entry name" value="TETRAACYLDISACCHARIDE 4'-KINASE-RELATED"/>
    <property type="match status" value="1"/>
</dbReference>
<sequence length="347" mass="38214">MKGIFLKILVFNPSFLGDSVLTTPLIKAVRHYFPDSSVDFCVRPENAPLFQGMELINEVIVFDKRKSAGGAGGIFRFARELKKRDYDIIISCHKSFRSTLTMALTGVLRRMGFRQSALSFLYTETADRDMSKHEAERNLMLLEPLVADFDLEDAKKHAGRAEVFTDERLRANAAKYIKSASGGRRLIGINAGSVWATKKWQSEKFAEVSDMLYEEGFFCVLFGAPTDSEACGQVMANAKRPLMNLCGKLPLGQLPSYIKAMDALITNDSGPLHIASAVGTPAVAIFGPTVKALGFFPYDDKSIVVEKELYCRPCGLHGGNECPEGHFRCMGEISAGDVFEAVGKVLK</sequence>
<gene>
    <name evidence="6" type="primary">waaF</name>
    <name evidence="6" type="ORF">EP073_13065</name>
</gene>
<dbReference type="AlphaFoldDB" id="A0A3R5XZ64"/>
<dbReference type="GO" id="GO:0005829">
    <property type="term" value="C:cytosol"/>
    <property type="evidence" value="ECO:0007669"/>
    <property type="project" value="TreeGrafter"/>
</dbReference>
<dbReference type="NCBIfam" id="TIGR02195">
    <property type="entry name" value="heptsyl_trn_II"/>
    <property type="match status" value="1"/>
</dbReference>
<evidence type="ECO:0000313" key="6">
    <source>
        <dbReference type="EMBL" id="QAR34304.1"/>
    </source>
</evidence>
<dbReference type="SUPFAM" id="SSF53756">
    <property type="entry name" value="UDP-Glycosyltransferase/glycogen phosphorylase"/>
    <property type="match status" value="1"/>
</dbReference>